<proteinExistence type="predicted"/>
<evidence type="ECO:0000313" key="1">
    <source>
        <dbReference type="EMBL" id="MBH0778734.1"/>
    </source>
</evidence>
<dbReference type="Proteomes" id="UP000655751">
    <property type="component" value="Unassembled WGS sequence"/>
</dbReference>
<gene>
    <name evidence="1" type="ORF">IT779_20850</name>
</gene>
<comment type="caution">
    <text evidence="1">The sequence shown here is derived from an EMBL/GenBank/DDBJ whole genome shotgun (WGS) entry which is preliminary data.</text>
</comment>
<sequence length="100" mass="10627">MTDRAIGLVHIGRSDDIGADHLWIESQARQRGYQLAGVLSIDYDTYMPLTLIVASAAGAKAAVIIAPDLDYFGAAYKAVTTVCALLLPTGLMPCAARTPY</sequence>
<protein>
    <submittedName>
        <fullName evidence="1">Uncharacterized protein</fullName>
    </submittedName>
</protein>
<accession>A0A931IC83</accession>
<evidence type="ECO:0000313" key="2">
    <source>
        <dbReference type="Proteomes" id="UP000655751"/>
    </source>
</evidence>
<dbReference type="EMBL" id="JADMLG010000008">
    <property type="protein sequence ID" value="MBH0778734.1"/>
    <property type="molecule type" value="Genomic_DNA"/>
</dbReference>
<organism evidence="1 2">
    <name type="scientific">Nocardia bovistercoris</name>
    <dbReference type="NCBI Taxonomy" id="2785916"/>
    <lineage>
        <taxon>Bacteria</taxon>
        <taxon>Bacillati</taxon>
        <taxon>Actinomycetota</taxon>
        <taxon>Actinomycetes</taxon>
        <taxon>Mycobacteriales</taxon>
        <taxon>Nocardiaceae</taxon>
        <taxon>Nocardia</taxon>
    </lineage>
</organism>
<name>A0A931IC83_9NOCA</name>
<keyword evidence="2" id="KW-1185">Reference proteome</keyword>
<dbReference type="RefSeq" id="WP_196151035.1">
    <property type="nucleotide sequence ID" value="NZ_JADMLG010000008.1"/>
</dbReference>
<dbReference type="AlphaFoldDB" id="A0A931IC83"/>
<reference evidence="1" key="1">
    <citation type="submission" date="2020-11" db="EMBL/GenBank/DDBJ databases">
        <title>Nocardia NEAU-351.nov., a novel actinomycete isolated from the cow dung.</title>
        <authorList>
            <person name="Zhang X."/>
        </authorList>
    </citation>
    <scope>NUCLEOTIDE SEQUENCE</scope>
    <source>
        <strain evidence="1">NEAU-351</strain>
    </source>
</reference>